<feature type="compositionally biased region" description="Pro residues" evidence="1">
    <location>
        <begin position="563"/>
        <end position="575"/>
    </location>
</feature>
<feature type="compositionally biased region" description="Polar residues" evidence="1">
    <location>
        <begin position="525"/>
        <end position="535"/>
    </location>
</feature>
<name>A0A0S2LW38_9MICC</name>
<dbReference type="CDD" id="cd00085">
    <property type="entry name" value="HNHc"/>
    <property type="match status" value="1"/>
</dbReference>
<dbReference type="InterPro" id="IPR003870">
    <property type="entry name" value="DUF222"/>
</dbReference>
<feature type="domain" description="HNH nuclease" evidence="2">
    <location>
        <begin position="437"/>
        <end position="489"/>
    </location>
</feature>
<proteinExistence type="predicted"/>
<dbReference type="SMART" id="SM00507">
    <property type="entry name" value="HNHc"/>
    <property type="match status" value="1"/>
</dbReference>
<dbReference type="Gene3D" id="1.10.30.50">
    <property type="match status" value="1"/>
</dbReference>
<feature type="region of interest" description="Disordered" evidence="1">
    <location>
        <begin position="525"/>
        <end position="605"/>
    </location>
</feature>
<evidence type="ECO:0000259" key="2">
    <source>
        <dbReference type="SMART" id="SM00507"/>
    </source>
</evidence>
<protein>
    <recommendedName>
        <fullName evidence="2">HNH nuclease domain-containing protein</fullName>
    </recommendedName>
</protein>
<evidence type="ECO:0000256" key="1">
    <source>
        <dbReference type="SAM" id="MobiDB-lite"/>
    </source>
</evidence>
<accession>A0A0S2LW38</accession>
<sequence>MSNPEIVPGDRGNEATQGVAALLSAITLPSIELFGTDNLLLADLPDYVPATTPEPQPQSRLGLARENYDSTVAALVALKRLDDRLSACKAALVARLMGAAAVEAQLTSLDTWQAGIYESSAHSELALALQIPERTAATLAHHSTELVNNHQAAFQQLQAGTISIRHAWTIVDEVETLLETPGITAPQTAAFEQRLLRLAPGTTANSFAPKARRAREATHPETINTRTKAAHAQRAMTLGPGKDGMSWLTLHVPSIAAEGIWVKCTRTARTIKNRPNHDGDPDVPIENRTLTQLRVDVAAALLLGQQPLPGFTLDVATSSADWRGNGSGYAQGLVDGIAENTTQDYLDQLVALQSDKLIAEPPLPEAAVLVTVPFLGALGITNEPAELVGSSTCSGPVPLDIARKLMVKAGSFLRVLTDPVTGEPLGLHPEKYQLRDSDRAVLRALTGSCYFPCCPNPVMDTETDHLKSYGAGGQTILENLRPACKRHHTLRHFKDDKDRHGSYRSILEPDRHNLRLRGWTPNLDNEGSVIWTSPSGAKHRAPGNDPHPPSYPTWLEKRLADPTDPPQSEPVPAPESAPDSKSAPRATSDWGSGPNSVPGRHRAVAGKPHSLFEQLIVSYIKNHRC</sequence>
<dbReference type="AlphaFoldDB" id="A0A0S2LW38"/>
<organism evidence="3 4">
    <name type="scientific">Arthrobacter alpinus</name>
    <dbReference type="NCBI Taxonomy" id="656366"/>
    <lineage>
        <taxon>Bacteria</taxon>
        <taxon>Bacillati</taxon>
        <taxon>Actinomycetota</taxon>
        <taxon>Actinomycetes</taxon>
        <taxon>Micrococcales</taxon>
        <taxon>Micrococcaceae</taxon>
        <taxon>Arthrobacter</taxon>
    </lineage>
</organism>
<dbReference type="InterPro" id="IPR003615">
    <property type="entry name" value="HNH_nuc"/>
</dbReference>
<dbReference type="Proteomes" id="UP000059574">
    <property type="component" value="Chromosome"/>
</dbReference>
<evidence type="ECO:0000313" key="3">
    <source>
        <dbReference type="EMBL" id="ALO65496.1"/>
    </source>
</evidence>
<gene>
    <name evidence="3" type="ORF">AS189_02050</name>
</gene>
<evidence type="ECO:0000313" key="4">
    <source>
        <dbReference type="Proteomes" id="UP000059574"/>
    </source>
</evidence>
<dbReference type="OrthoDB" id="5197219at2"/>
<reference evidence="3 4" key="2">
    <citation type="journal article" date="2016" name="J. Biotechnol.">
        <title>Complete genome sequence of Arthrobacter alpinus ERGS4:06, a yellow pigmented bacterium tolerant to cold and radiations isolated from Sikkim Himalaya.</title>
        <authorList>
            <person name="Kumar R."/>
            <person name="Singh D."/>
            <person name="Swarnkar M.K."/>
            <person name="Singh A.K."/>
            <person name="Kumar S."/>
        </authorList>
    </citation>
    <scope>NUCLEOTIDE SEQUENCE [LARGE SCALE GENOMIC DNA]</scope>
    <source>
        <strain evidence="3 4">ERGS4:06</strain>
    </source>
</reference>
<dbReference type="Pfam" id="PF02720">
    <property type="entry name" value="DUF222"/>
    <property type="match status" value="1"/>
</dbReference>
<reference evidence="4" key="1">
    <citation type="submission" date="2015-11" db="EMBL/GenBank/DDBJ databases">
        <authorList>
            <person name="Kumar R."/>
            <person name="Singh D."/>
            <person name="Swarnkar M.K."/>
            <person name="Singh A.K."/>
            <person name="Kumar S."/>
        </authorList>
    </citation>
    <scope>NUCLEOTIDE SEQUENCE [LARGE SCALE GENOMIC DNA]</scope>
    <source>
        <strain evidence="4">ERGS4:06</strain>
    </source>
</reference>
<dbReference type="EMBL" id="CP013200">
    <property type="protein sequence ID" value="ALO65496.1"/>
    <property type="molecule type" value="Genomic_DNA"/>
</dbReference>
<dbReference type="RefSeq" id="WP_062285978.1">
    <property type="nucleotide sequence ID" value="NZ_CP013200.1"/>
</dbReference>